<accession>A0ABR5IBN2</accession>
<dbReference type="RefSeq" id="WP_049699282.1">
    <property type="nucleotide sequence ID" value="NZ_JAQDQF010000008.1"/>
</dbReference>
<reference evidence="2 3" key="1">
    <citation type="submission" date="2015-05" db="EMBL/GenBank/DDBJ databases">
        <title>Draft genome sequence of the bacterium Gordonia jacobaea a new member of the Gordonia genus.</title>
        <authorList>
            <person name="Jimenez-Galisteo G."/>
            <person name="Dominguez A."/>
            <person name="Munoz E."/>
            <person name="Vinas M."/>
        </authorList>
    </citation>
    <scope>NUCLEOTIDE SEQUENCE [LARGE SCALE GENOMIC DNA]</scope>
    <source>
        <strain evidence="3">mv1</strain>
    </source>
</reference>
<feature type="chain" id="PRO_5045635152" evidence="1">
    <location>
        <begin position="29"/>
        <end position="206"/>
    </location>
</feature>
<keyword evidence="3" id="KW-1185">Reference proteome</keyword>
<evidence type="ECO:0000313" key="2">
    <source>
        <dbReference type="EMBL" id="KNA91112.1"/>
    </source>
</evidence>
<evidence type="ECO:0000313" key="3">
    <source>
        <dbReference type="Proteomes" id="UP000037247"/>
    </source>
</evidence>
<dbReference type="EMBL" id="LDTZ01000017">
    <property type="protein sequence ID" value="KNA91112.1"/>
    <property type="molecule type" value="Genomic_DNA"/>
</dbReference>
<protein>
    <submittedName>
        <fullName evidence="2">Uncharacterized protein</fullName>
    </submittedName>
</protein>
<feature type="signal peptide" evidence="1">
    <location>
        <begin position="1"/>
        <end position="28"/>
    </location>
</feature>
<sequence length="206" mass="21647">MSRSRLASCFLAAAALLVPLLNASPASAAPLPLPAAFDLSRYTPVDPTPFRSLAYDDNGRSFFTTGRWNCQIGPTFRSVGCQGRPATAPPVIQGAAITADAQGPWWVPEPDLLTGTSYRFGSTSGFRPPRLSVGTQVTIAGVTCTVPSATQVACRTGNRALIFSPGFHKFYYPAGDTAHNGNPAPRYLPASLQASSQLPLVPAPPS</sequence>
<dbReference type="Proteomes" id="UP000037247">
    <property type="component" value="Unassembled WGS sequence"/>
</dbReference>
<gene>
    <name evidence="2" type="ORF">ABW18_12545</name>
</gene>
<name>A0ABR5IBN2_9ACTN</name>
<keyword evidence="1" id="KW-0732">Signal</keyword>
<proteinExistence type="predicted"/>
<comment type="caution">
    <text evidence="2">The sequence shown here is derived from an EMBL/GenBank/DDBJ whole genome shotgun (WGS) entry which is preliminary data.</text>
</comment>
<evidence type="ECO:0000256" key="1">
    <source>
        <dbReference type="SAM" id="SignalP"/>
    </source>
</evidence>
<organism evidence="2 3">
    <name type="scientific">Gordonia jacobaea</name>
    <dbReference type="NCBI Taxonomy" id="122202"/>
    <lineage>
        <taxon>Bacteria</taxon>
        <taxon>Bacillati</taxon>
        <taxon>Actinomycetota</taxon>
        <taxon>Actinomycetes</taxon>
        <taxon>Mycobacteriales</taxon>
        <taxon>Gordoniaceae</taxon>
        <taxon>Gordonia</taxon>
    </lineage>
</organism>